<feature type="chain" id="PRO_5038623186" description="Alternate-type signal peptide domain-containing protein" evidence="1">
    <location>
        <begin position="30"/>
        <end position="189"/>
    </location>
</feature>
<sequence>MRANALRGLAAVALAVVLLSSGLSSTALWSAQALAPSAQVTTGRLGLVQHDMTITLTRGGAVPIDVTATLDAQALRPGDVLTYTVPATLVLEGTSLQAELRVDAGELAGSTPAPLGDIVRQNTTVTIVSSGQNMGAKDPLHVTSEWNGQVVKAVVTVTIPASAGAGDEGKRLNGQALQQGTIRWSLTQK</sequence>
<dbReference type="RefSeq" id="WP_152204401.1">
    <property type="nucleotide sequence ID" value="NZ_VUKF01000052.1"/>
</dbReference>
<evidence type="ECO:0000313" key="2">
    <source>
        <dbReference type="EMBL" id="KAE8764182.1"/>
    </source>
</evidence>
<gene>
    <name evidence="2" type="ORF">GB883_10405</name>
</gene>
<reference evidence="2 3" key="1">
    <citation type="submission" date="2019-10" db="EMBL/GenBank/DDBJ databases">
        <title>Georgenia wutianyii sp. nov. and Georgenia yuyongxinii sp. nov. isolated from plateau pika (Ochotona curzoniae) in the Qinghai-Tibet plateau of China.</title>
        <authorList>
            <person name="Tian Z."/>
        </authorList>
    </citation>
    <scope>NUCLEOTIDE SEQUENCE [LARGE SCALE GENOMIC DNA]</scope>
    <source>
        <strain evidence="2 3">DSM 21501</strain>
    </source>
</reference>
<keyword evidence="1" id="KW-0732">Signal</keyword>
<accession>A0A7J5UP54</accession>
<keyword evidence="3" id="KW-1185">Reference proteome</keyword>
<proteinExistence type="predicted"/>
<dbReference type="EMBL" id="WHJE01000041">
    <property type="protein sequence ID" value="KAE8764182.1"/>
    <property type="molecule type" value="Genomic_DNA"/>
</dbReference>
<evidence type="ECO:0000256" key="1">
    <source>
        <dbReference type="SAM" id="SignalP"/>
    </source>
</evidence>
<feature type="signal peptide" evidence="1">
    <location>
        <begin position="1"/>
        <end position="29"/>
    </location>
</feature>
<dbReference type="Proteomes" id="UP000451860">
    <property type="component" value="Unassembled WGS sequence"/>
</dbReference>
<comment type="caution">
    <text evidence="2">The sequence shown here is derived from an EMBL/GenBank/DDBJ whole genome shotgun (WGS) entry which is preliminary data.</text>
</comment>
<evidence type="ECO:0008006" key="4">
    <source>
        <dbReference type="Google" id="ProtNLM"/>
    </source>
</evidence>
<dbReference type="OrthoDB" id="5149799at2"/>
<evidence type="ECO:0000313" key="3">
    <source>
        <dbReference type="Proteomes" id="UP000451860"/>
    </source>
</evidence>
<organism evidence="2 3">
    <name type="scientific">Georgenia thermotolerans</name>
    <dbReference type="NCBI Taxonomy" id="527326"/>
    <lineage>
        <taxon>Bacteria</taxon>
        <taxon>Bacillati</taxon>
        <taxon>Actinomycetota</taxon>
        <taxon>Actinomycetes</taxon>
        <taxon>Micrococcales</taxon>
        <taxon>Bogoriellaceae</taxon>
        <taxon>Georgenia</taxon>
    </lineage>
</organism>
<protein>
    <recommendedName>
        <fullName evidence="4">Alternate-type signal peptide domain-containing protein</fullName>
    </recommendedName>
</protein>
<dbReference type="AlphaFoldDB" id="A0A7J5UP54"/>
<name>A0A7J5UP54_9MICO</name>